<evidence type="ECO:0000256" key="2">
    <source>
        <dbReference type="SAM" id="Phobius"/>
    </source>
</evidence>
<protein>
    <recommendedName>
        <fullName evidence="5">DUF883 domain-containing protein</fullName>
    </recommendedName>
</protein>
<organism evidence="3 4">
    <name type="scientific">Ramlibacter tataouinensis (strain ATCC BAA-407 / DSM 14655 / LMG 21543 / TTB310)</name>
    <dbReference type="NCBI Taxonomy" id="365046"/>
    <lineage>
        <taxon>Bacteria</taxon>
        <taxon>Pseudomonadati</taxon>
        <taxon>Pseudomonadota</taxon>
        <taxon>Betaproteobacteria</taxon>
        <taxon>Burkholderiales</taxon>
        <taxon>Comamonadaceae</taxon>
        <taxon>Ramlibacter</taxon>
    </lineage>
</organism>
<keyword evidence="2" id="KW-0472">Membrane</keyword>
<feature type="compositionally biased region" description="Gly residues" evidence="1">
    <location>
        <begin position="18"/>
        <end position="28"/>
    </location>
</feature>
<dbReference type="EMBL" id="CP000245">
    <property type="protein sequence ID" value="AEG92260.1"/>
    <property type="molecule type" value="Genomic_DNA"/>
</dbReference>
<dbReference type="eggNOG" id="COG4575">
    <property type="taxonomic scope" value="Bacteria"/>
</dbReference>
<name>F5Y1K9_RAMTT</name>
<evidence type="ECO:0008006" key="5">
    <source>
        <dbReference type="Google" id="ProtNLM"/>
    </source>
</evidence>
<dbReference type="Proteomes" id="UP000008385">
    <property type="component" value="Chromosome"/>
</dbReference>
<dbReference type="AlphaFoldDB" id="F5Y1K9"/>
<sequence length="96" mass="10008">MNTETSESPFPTSSSANGVGGGLNGGANAGTVQRMAQKAHEAVDKLEQTIGSGSETVMGWQQEYGEMAREQVKSNPLAAVGIAFGVGILFSKLFMR</sequence>
<evidence type="ECO:0000313" key="3">
    <source>
        <dbReference type="EMBL" id="AEG92260.1"/>
    </source>
</evidence>
<keyword evidence="2" id="KW-1133">Transmembrane helix</keyword>
<evidence type="ECO:0000256" key="1">
    <source>
        <dbReference type="SAM" id="MobiDB-lite"/>
    </source>
</evidence>
<dbReference type="OrthoDB" id="8912835at2"/>
<feature type="compositionally biased region" description="Low complexity" evidence="1">
    <location>
        <begin position="1"/>
        <end position="17"/>
    </location>
</feature>
<dbReference type="HOGENOM" id="CLU_2357695_0_0_4"/>
<dbReference type="KEGG" id="rta:Rta_11740"/>
<accession>F5Y1K9</accession>
<gene>
    <name evidence="3" type="ordered locus">Rta_11740</name>
</gene>
<keyword evidence="2" id="KW-0812">Transmembrane</keyword>
<feature type="region of interest" description="Disordered" evidence="1">
    <location>
        <begin position="1"/>
        <end position="41"/>
    </location>
</feature>
<reference evidence="3 4" key="2">
    <citation type="journal article" date="2011" name="PLoS ONE">
        <title>The Cyst-Dividing Bacterium Ramlibacter tataouinensis TTB310 Genome Reveals a Well-Stocked Toolbox for Adaptation to a Desert Environment.</title>
        <authorList>
            <person name="De Luca G."/>
            <person name="Barakat M."/>
            <person name="Ortet P."/>
            <person name="Fochesato S."/>
            <person name="Jourlin-Castelli C."/>
            <person name="Ansaldi M."/>
            <person name="Py B."/>
            <person name="Fichant G."/>
            <person name="Coutinho P.M."/>
            <person name="Voulhoux R."/>
            <person name="Bastien O."/>
            <person name="Marechal E."/>
            <person name="Henrissat B."/>
            <person name="Quentin Y."/>
            <person name="Noirot P."/>
            <person name="Filloux A."/>
            <person name="Mejean V."/>
            <person name="Dubow M.S."/>
            <person name="Barras F."/>
            <person name="Barbe V."/>
            <person name="Weissenbach J."/>
            <person name="Mihalcescu I."/>
            <person name="Vermeglio A."/>
            <person name="Achouak W."/>
            <person name="Heulin T."/>
        </authorList>
    </citation>
    <scope>NUCLEOTIDE SEQUENCE [LARGE SCALE GENOMIC DNA]</scope>
    <source>
        <strain evidence="4">ATCC BAA-407 / DSM 14655 / LMG 21543 / TTB310</strain>
    </source>
</reference>
<dbReference type="RefSeq" id="WP_013900493.1">
    <property type="nucleotide sequence ID" value="NC_015677.1"/>
</dbReference>
<reference evidence="4" key="1">
    <citation type="submission" date="2006-01" db="EMBL/GenBank/DDBJ databases">
        <title>Genome of the cyst-dividing bacterium Ramlibacter tataouinensis.</title>
        <authorList>
            <person name="Barakat M."/>
            <person name="Ortet P."/>
            <person name="De Luca G."/>
            <person name="Jourlin-Castelli C."/>
            <person name="Ansaldi M."/>
            <person name="Py B."/>
            <person name="Fichant G."/>
            <person name="Coutinho P."/>
            <person name="Voulhoux R."/>
            <person name="Bastien O."/>
            <person name="Roy S."/>
            <person name="Marechal E."/>
            <person name="Henrissat B."/>
            <person name="Quentin Y."/>
            <person name="Noirot P."/>
            <person name="Filloux A."/>
            <person name="Mejean V."/>
            <person name="DuBow M."/>
            <person name="Barras F."/>
            <person name="Heulin T."/>
        </authorList>
    </citation>
    <scope>NUCLEOTIDE SEQUENCE [LARGE SCALE GENOMIC DNA]</scope>
    <source>
        <strain evidence="4">ATCC BAA-407 / DSM 14655 / LMG 21543 / TTB310</strain>
    </source>
</reference>
<proteinExistence type="predicted"/>
<keyword evidence="4" id="KW-1185">Reference proteome</keyword>
<feature type="transmembrane region" description="Helical" evidence="2">
    <location>
        <begin position="77"/>
        <end position="95"/>
    </location>
</feature>
<evidence type="ECO:0000313" key="4">
    <source>
        <dbReference type="Proteomes" id="UP000008385"/>
    </source>
</evidence>